<evidence type="ECO:0000313" key="2">
    <source>
        <dbReference type="Proteomes" id="UP000294914"/>
    </source>
</evidence>
<evidence type="ECO:0008006" key="3">
    <source>
        <dbReference type="Google" id="ProtNLM"/>
    </source>
</evidence>
<dbReference type="Pfam" id="PF10052">
    <property type="entry name" value="DUF2288"/>
    <property type="match status" value="1"/>
</dbReference>
<dbReference type="Proteomes" id="UP000294914">
    <property type="component" value="Unassembled WGS sequence"/>
</dbReference>
<dbReference type="InterPro" id="IPR018741">
    <property type="entry name" value="DUF2288"/>
</dbReference>
<dbReference type="EMBL" id="SOQX01000002">
    <property type="protein sequence ID" value="TDY02564.1"/>
    <property type="molecule type" value="Genomic_DNA"/>
</dbReference>
<organism evidence="1 2">
    <name type="scientific">Thiohalophilus thiocyanatoxydans</name>
    <dbReference type="NCBI Taxonomy" id="381308"/>
    <lineage>
        <taxon>Bacteria</taxon>
        <taxon>Pseudomonadati</taxon>
        <taxon>Pseudomonadota</taxon>
        <taxon>Gammaproteobacteria</taxon>
        <taxon>Thiohalomonadales</taxon>
        <taxon>Thiohalophilaceae</taxon>
        <taxon>Thiohalophilus</taxon>
    </lineage>
</organism>
<dbReference type="OrthoDB" id="195194at2"/>
<evidence type="ECO:0000313" key="1">
    <source>
        <dbReference type="EMBL" id="TDY02564.1"/>
    </source>
</evidence>
<proteinExistence type="predicted"/>
<accession>A0A4R8IQI3</accession>
<protein>
    <recommendedName>
        <fullName evidence="3">DUF2288 domain-containing protein</fullName>
    </recommendedName>
</protein>
<comment type="caution">
    <text evidence="1">The sequence shown here is derived from an EMBL/GenBank/DDBJ whole genome shotgun (WGS) entry which is preliminary data.</text>
</comment>
<dbReference type="RefSeq" id="WP_134081648.1">
    <property type="nucleotide sequence ID" value="NZ_SOQX01000002.1"/>
</dbReference>
<dbReference type="AlphaFoldDB" id="A0A4R8IQI3"/>
<name>A0A4R8IQI3_9GAMM</name>
<keyword evidence="2" id="KW-1185">Reference proteome</keyword>
<sequence>MSDEPVELNAAELRQKLNLETGQLPWSELQRHFARGVVVVADSQLDLIEVAAAFAEDDKTRIEQWIQHKQLARANDEHALNWSEQQPDFWSVVVAPWVIVQEITRH</sequence>
<reference evidence="1 2" key="1">
    <citation type="submission" date="2019-03" db="EMBL/GenBank/DDBJ databases">
        <title>Genomic Encyclopedia of Type Strains, Phase IV (KMG-IV): sequencing the most valuable type-strain genomes for metagenomic binning, comparative biology and taxonomic classification.</title>
        <authorList>
            <person name="Goeker M."/>
        </authorList>
    </citation>
    <scope>NUCLEOTIDE SEQUENCE [LARGE SCALE GENOMIC DNA]</scope>
    <source>
        <strain evidence="1 2">DSM 16326</strain>
    </source>
</reference>
<gene>
    <name evidence="1" type="ORF">EDC23_0939</name>
</gene>